<dbReference type="InterPro" id="IPR029058">
    <property type="entry name" value="AB_hydrolase_fold"/>
</dbReference>
<dbReference type="AlphaFoldDB" id="A0A2U2N3N4"/>
<keyword evidence="3" id="KW-0378">Hydrolase</keyword>
<feature type="domain" description="AB hydrolase-1" evidence="2">
    <location>
        <begin position="28"/>
        <end position="259"/>
    </location>
</feature>
<evidence type="ECO:0000259" key="2">
    <source>
        <dbReference type="Pfam" id="PF12697"/>
    </source>
</evidence>
<sequence length="279" mass="30626">MTRLPIPADGRHARRLNATWSGVDGPVLILGHGFGTDQTSWRYLRPGLDARFRVLGYDLACIADPDFEPADYTHVGDYADDLLALLAEQEITDAYYLGHSVGGMIGLMASLEQHWRFRRLIMLNPSPRYLNAPGYYGGFDQEDLDGLYRAMGTTYQDWVAGFAPAVIHADAPEAVRIFSDGLRAMRPDIAVGVARTIFQSDVRDLLPAVTVPVDLIHSSQDMAVPAAVADYLRNSLQHATLHRIEASGHLPHLSAPDEVWSTLRTILPVNTPARSGAAP</sequence>
<comment type="caution">
    <text evidence="3">The sequence shown here is derived from an EMBL/GenBank/DDBJ whole genome shotgun (WGS) entry which is preliminary data.</text>
</comment>
<protein>
    <submittedName>
        <fullName evidence="3">Alpha/beta hydrolase</fullName>
    </submittedName>
</protein>
<dbReference type="InterPro" id="IPR000073">
    <property type="entry name" value="AB_hydrolase_1"/>
</dbReference>
<reference evidence="3 4" key="1">
    <citation type="submission" date="2018-05" db="EMBL/GenBank/DDBJ databases">
        <title>Spiribacter halobius sp. nov., a moderately halophilic bacterium isolated from marine solar saltern.</title>
        <authorList>
            <person name="Zheng W.-S."/>
            <person name="Lu D.-C."/>
            <person name="Du Z.-J."/>
        </authorList>
    </citation>
    <scope>NUCLEOTIDE SEQUENCE [LARGE SCALE GENOMIC DNA]</scope>
    <source>
        <strain evidence="3 4">E85</strain>
    </source>
</reference>
<evidence type="ECO:0000313" key="4">
    <source>
        <dbReference type="Proteomes" id="UP000245474"/>
    </source>
</evidence>
<dbReference type="OrthoDB" id="8680283at2"/>
<keyword evidence="4" id="KW-1185">Reference proteome</keyword>
<dbReference type="SUPFAM" id="SSF53474">
    <property type="entry name" value="alpha/beta-Hydrolases"/>
    <property type="match status" value="1"/>
</dbReference>
<dbReference type="Proteomes" id="UP000245474">
    <property type="component" value="Unassembled WGS sequence"/>
</dbReference>
<comment type="similarity">
    <text evidence="1">Belongs to the AB hydrolase superfamily.</text>
</comment>
<dbReference type="EMBL" id="QFFI01000009">
    <property type="protein sequence ID" value="PWG63692.1"/>
    <property type="molecule type" value="Genomic_DNA"/>
</dbReference>
<organism evidence="3 4">
    <name type="scientific">Sediminicurvatus halobius</name>
    <dbReference type="NCBI Taxonomy" id="2182432"/>
    <lineage>
        <taxon>Bacteria</taxon>
        <taxon>Pseudomonadati</taxon>
        <taxon>Pseudomonadota</taxon>
        <taxon>Gammaproteobacteria</taxon>
        <taxon>Chromatiales</taxon>
        <taxon>Ectothiorhodospiraceae</taxon>
        <taxon>Sediminicurvatus</taxon>
    </lineage>
</organism>
<proteinExistence type="inferred from homology"/>
<name>A0A2U2N3N4_9GAMM</name>
<dbReference type="GO" id="GO:0016787">
    <property type="term" value="F:hydrolase activity"/>
    <property type="evidence" value="ECO:0007669"/>
    <property type="project" value="UniProtKB-KW"/>
</dbReference>
<dbReference type="RefSeq" id="WP_109677785.1">
    <property type="nucleotide sequence ID" value="NZ_CP086615.1"/>
</dbReference>
<accession>A0A2U2N3N4</accession>
<dbReference type="Pfam" id="PF12697">
    <property type="entry name" value="Abhydrolase_6"/>
    <property type="match status" value="1"/>
</dbReference>
<evidence type="ECO:0000313" key="3">
    <source>
        <dbReference type="EMBL" id="PWG63692.1"/>
    </source>
</evidence>
<evidence type="ECO:0000256" key="1">
    <source>
        <dbReference type="ARBA" id="ARBA00008645"/>
    </source>
</evidence>
<dbReference type="PANTHER" id="PTHR43039">
    <property type="entry name" value="ESTERASE-RELATED"/>
    <property type="match status" value="1"/>
</dbReference>
<dbReference type="Gene3D" id="3.40.50.1820">
    <property type="entry name" value="alpha/beta hydrolase"/>
    <property type="match status" value="1"/>
</dbReference>
<gene>
    <name evidence="3" type="ORF">DEM34_07385</name>
</gene>